<dbReference type="SUPFAM" id="SSF53335">
    <property type="entry name" value="S-adenosyl-L-methionine-dependent methyltransferases"/>
    <property type="match status" value="1"/>
</dbReference>
<dbReference type="PROSITE" id="PS00598">
    <property type="entry name" value="CHROMO_1"/>
    <property type="match status" value="1"/>
</dbReference>
<keyword evidence="5 12" id="KW-0949">S-adenosyl-L-methionine</keyword>
<dbReference type="PROSITE" id="PS00094">
    <property type="entry name" value="C5_MTASE_1"/>
    <property type="match status" value="1"/>
</dbReference>
<dbReference type="SMART" id="SM00298">
    <property type="entry name" value="CHROMO"/>
    <property type="match status" value="1"/>
</dbReference>
<feature type="active site" evidence="12">
    <location>
        <position position="779"/>
    </location>
</feature>
<sequence>MEERASDKHFAGAALLVHSSLRRSPRLSSTPESTITKCSSRKRPSKSEPFDAMALSLHVVVSDKKTEYDSDAEPVPLKIYNPEHFRNSASRRSPRLTSNMYRSALHESSEPNDLNALPALSLPGHAAPRRSPRVSEPNCLNALPALSPPGHAAPRRSPCISQLNDENALLALPDAALGKRVRSLPRVSESNDLNALPLLSPPPRRSLRFISPSVVMEPSVKRRRMEKKSESASDVRVRRSPRYSAALSEVENGDARCELPEPERAEAQLSEKMAVNIIGRSDGNIVQKSLRSRTIPFRVVPNDDDVEETNSSLVCLPKKKDTSAVPFCVDGDVDVDEIKTPNKAVVKNEADLRKSSSEKCLRSRKIAFHVVGAEKSVEAKAGLIEWPASEASVKKAKKQKRTAFFLGEPVPEDEARARWNWRYELKSQRRKGQSWILNADEEDEIVLNVECHYTKAKVDGCIYNLGDCAHIKGNGRQKHVGKILEFFKTMEGDDYFRVQWFYRAEDTVMKNTAAFHDKKRLFFSTLMNDNPLDCIVSKVNVVEIAPVLGLLSNTIQPSDFYYDTEYCLEYSTFRSLLTDNPMRILGSPARSCIDSFPTAIAMAPSKDLSSYEPNRSELALLDLYSGCGGMSTGLCLGAKLSGVRNTSVEDFLELLKRWEKLCRSHALDDYERTLQSRPEDIGESKSSANSSFDAKLPTGEYEVSCLVDICYGDPSDSGKHGLKFKVRWKGYDPTEDTWEPIDNLSNCQEHIRNFVRDGLKSKILPVPGDVDVICGGPPCQGISGYNRFRNVDSPLTDERNRQIIVFMDVVNFLKPKYVLMENVTDILRFDKASLGRYALSRLVHMKYQARLGTMAAGCYGLPQFRLRVFLWGALPTEKLPQFPLPTHDVVVRYWPPSEFEQNTVAYNEGQPRELEDAIVLRDAISDLPAVTSQEIREEMTYERPPETEFQKYIRLTKNEMMGVTSNGLIKTKNAVLYDHRPYQLSEDDCIRVCLVPRRKGANFRDFPGVVVTDDNVAHRDPKQEPAMLPSGKPLVPDYVFTFEKGKSKRPFARLWWDETVATVVTFPCLHNQAAIHPEQDRVLTLREYARLQGFPDFYRFCGTIKERYCQVGNAVSVPVARALGYALGMAFRKLSTDGPLMTLPPKFSSQRSPIDEIVELNSE</sequence>
<dbReference type="GO" id="GO:0032259">
    <property type="term" value="P:methylation"/>
    <property type="evidence" value="ECO:0007669"/>
    <property type="project" value="UniProtKB-KW"/>
</dbReference>
<evidence type="ECO:0000256" key="3">
    <source>
        <dbReference type="ARBA" id="ARBA00022603"/>
    </source>
</evidence>
<dbReference type="InterPro" id="IPR023779">
    <property type="entry name" value="Chromodomain_CS"/>
</dbReference>
<feature type="domain" description="Chromo" evidence="14">
    <location>
        <begin position="701"/>
        <end position="754"/>
    </location>
</feature>
<dbReference type="FunFam" id="3.40.50.150:FF:000464">
    <property type="entry name" value="DNA (Cytosine-5)-methyltransferase CMT2"/>
    <property type="match status" value="1"/>
</dbReference>
<dbReference type="InterPro" id="IPR001025">
    <property type="entry name" value="BAH_dom"/>
</dbReference>
<dbReference type="GO" id="GO:0044027">
    <property type="term" value="P:negative regulation of gene expression via chromosomal CpG island methylation"/>
    <property type="evidence" value="ECO:0007669"/>
    <property type="project" value="TreeGrafter"/>
</dbReference>
<dbReference type="PANTHER" id="PTHR10629">
    <property type="entry name" value="CYTOSINE-SPECIFIC METHYLTRANSFERASE"/>
    <property type="match status" value="1"/>
</dbReference>
<dbReference type="InterPro" id="IPR018117">
    <property type="entry name" value="C5_DNA_meth_AS"/>
</dbReference>
<dbReference type="Pfam" id="PF00145">
    <property type="entry name" value="DNA_methylase"/>
    <property type="match status" value="1"/>
</dbReference>
<dbReference type="InterPro" id="IPR001525">
    <property type="entry name" value="C5_MeTfrase"/>
</dbReference>
<keyword evidence="17" id="KW-1185">Reference proteome</keyword>
<evidence type="ECO:0000256" key="2">
    <source>
        <dbReference type="ARBA" id="ARBA00011975"/>
    </source>
</evidence>
<dbReference type="SUPFAM" id="SSF54160">
    <property type="entry name" value="Chromo domain-like"/>
    <property type="match status" value="1"/>
</dbReference>
<dbReference type="InterPro" id="IPR043151">
    <property type="entry name" value="BAH_sf"/>
</dbReference>
<keyword evidence="3 12" id="KW-0489">Methyltransferase</keyword>
<feature type="region of interest" description="Disordered" evidence="13">
    <location>
        <begin position="105"/>
        <end position="156"/>
    </location>
</feature>
<evidence type="ECO:0000256" key="9">
    <source>
        <dbReference type="ARBA" id="ARBA00023163"/>
    </source>
</evidence>
<dbReference type="InterPro" id="IPR016197">
    <property type="entry name" value="Chromo-like_dom_sf"/>
</dbReference>
<dbReference type="Pfam" id="PF01426">
    <property type="entry name" value="BAH"/>
    <property type="match status" value="1"/>
</dbReference>
<evidence type="ECO:0000256" key="1">
    <source>
        <dbReference type="ARBA" id="ARBA00004123"/>
    </source>
</evidence>
<dbReference type="Gene3D" id="2.30.30.490">
    <property type="match status" value="1"/>
</dbReference>
<evidence type="ECO:0000256" key="12">
    <source>
        <dbReference type="PROSITE-ProRule" id="PRU01016"/>
    </source>
</evidence>
<dbReference type="Pfam" id="PF00385">
    <property type="entry name" value="Chromo"/>
    <property type="match status" value="1"/>
</dbReference>
<keyword evidence="8" id="KW-0238">DNA-binding</keyword>
<dbReference type="InterPro" id="IPR029063">
    <property type="entry name" value="SAM-dependent_MTases_sf"/>
</dbReference>
<comment type="subcellular location">
    <subcellularLocation>
        <location evidence="1">Nucleus</location>
    </subcellularLocation>
</comment>
<evidence type="ECO:0000256" key="10">
    <source>
        <dbReference type="ARBA" id="ARBA00023242"/>
    </source>
</evidence>
<dbReference type="Gene3D" id="3.90.120.10">
    <property type="entry name" value="DNA Methylase, subunit A, domain 2"/>
    <property type="match status" value="1"/>
</dbReference>
<dbReference type="AlphaFoldDB" id="A0AA88R0U3"/>
<dbReference type="GO" id="GO:0003886">
    <property type="term" value="F:DNA (cytosine-5-)-methyltransferase activity"/>
    <property type="evidence" value="ECO:0007669"/>
    <property type="project" value="UniProtKB-EC"/>
</dbReference>
<evidence type="ECO:0000256" key="11">
    <source>
        <dbReference type="ARBA" id="ARBA00047422"/>
    </source>
</evidence>
<dbReference type="PRINTS" id="PR00105">
    <property type="entry name" value="C5METTRFRASE"/>
</dbReference>
<keyword evidence="6" id="KW-0156">Chromatin regulator</keyword>
<protein>
    <recommendedName>
        <fullName evidence="2">DNA (cytosine-5-)-methyltransferase</fullName>
        <ecNumber evidence="2">2.1.1.37</ecNumber>
    </recommendedName>
</protein>
<evidence type="ECO:0000259" key="14">
    <source>
        <dbReference type="PROSITE" id="PS50013"/>
    </source>
</evidence>
<gene>
    <name evidence="16" type="ORF">RJ640_024492</name>
</gene>
<keyword evidence="9" id="KW-0804">Transcription</keyword>
<evidence type="ECO:0000256" key="4">
    <source>
        <dbReference type="ARBA" id="ARBA00022679"/>
    </source>
</evidence>
<dbReference type="GO" id="GO:0003677">
    <property type="term" value="F:DNA binding"/>
    <property type="evidence" value="ECO:0007669"/>
    <property type="project" value="UniProtKB-KW"/>
</dbReference>
<dbReference type="InterPro" id="IPR000953">
    <property type="entry name" value="Chromo/chromo_shadow_dom"/>
</dbReference>
<comment type="similarity">
    <text evidence="12">Belongs to the class I-like SAM-binding methyltransferase superfamily. C5-methyltransferase family.</text>
</comment>
<dbReference type="CDD" id="cd18635">
    <property type="entry name" value="CD_CMT3_like"/>
    <property type="match status" value="1"/>
</dbReference>
<dbReference type="Proteomes" id="UP001187471">
    <property type="component" value="Unassembled WGS sequence"/>
</dbReference>
<evidence type="ECO:0000259" key="15">
    <source>
        <dbReference type="PROSITE" id="PS51038"/>
    </source>
</evidence>
<evidence type="ECO:0000256" key="7">
    <source>
        <dbReference type="ARBA" id="ARBA00023015"/>
    </source>
</evidence>
<dbReference type="FunFam" id="3.90.120.10:FF:000003">
    <property type="entry name" value="DNA (cytosine-5)-methyltransferase 1"/>
    <property type="match status" value="1"/>
</dbReference>
<feature type="region of interest" description="Disordered" evidence="13">
    <location>
        <begin position="21"/>
        <end position="52"/>
    </location>
</feature>
<feature type="domain" description="BAH" evidence="15">
    <location>
        <begin position="461"/>
        <end position="577"/>
    </location>
</feature>
<accession>A0AA88R0U3</accession>
<reference evidence="16" key="1">
    <citation type="submission" date="2022-12" db="EMBL/GenBank/DDBJ databases">
        <title>Draft genome assemblies for two species of Escallonia (Escalloniales).</title>
        <authorList>
            <person name="Chanderbali A."/>
            <person name="Dervinis C."/>
            <person name="Anghel I."/>
            <person name="Soltis D."/>
            <person name="Soltis P."/>
            <person name="Zapata F."/>
        </authorList>
    </citation>
    <scope>NUCLEOTIDE SEQUENCE</scope>
    <source>
        <strain evidence="16">UCBG92.1500</strain>
        <tissue evidence="16">Leaf</tissue>
    </source>
</reference>
<dbReference type="EC" id="2.1.1.37" evidence="2"/>
<dbReference type="GO" id="GO:0005634">
    <property type="term" value="C:nucleus"/>
    <property type="evidence" value="ECO:0007669"/>
    <property type="project" value="UniProtKB-SubCell"/>
</dbReference>
<evidence type="ECO:0000256" key="5">
    <source>
        <dbReference type="ARBA" id="ARBA00022691"/>
    </source>
</evidence>
<dbReference type="PROSITE" id="PS51038">
    <property type="entry name" value="BAH"/>
    <property type="match status" value="1"/>
</dbReference>
<dbReference type="InterPro" id="IPR050390">
    <property type="entry name" value="C5-Methyltransferase"/>
</dbReference>
<dbReference type="Gene3D" id="3.40.50.150">
    <property type="entry name" value="Vaccinia Virus protein VP39"/>
    <property type="match status" value="2"/>
</dbReference>
<dbReference type="PROSITE" id="PS51679">
    <property type="entry name" value="SAM_MT_C5"/>
    <property type="match status" value="1"/>
</dbReference>
<organism evidence="16 17">
    <name type="scientific">Escallonia rubra</name>
    <dbReference type="NCBI Taxonomy" id="112253"/>
    <lineage>
        <taxon>Eukaryota</taxon>
        <taxon>Viridiplantae</taxon>
        <taxon>Streptophyta</taxon>
        <taxon>Embryophyta</taxon>
        <taxon>Tracheophyta</taxon>
        <taxon>Spermatophyta</taxon>
        <taxon>Magnoliopsida</taxon>
        <taxon>eudicotyledons</taxon>
        <taxon>Gunneridae</taxon>
        <taxon>Pentapetalae</taxon>
        <taxon>asterids</taxon>
        <taxon>campanulids</taxon>
        <taxon>Escalloniales</taxon>
        <taxon>Escalloniaceae</taxon>
        <taxon>Escallonia</taxon>
    </lineage>
</organism>
<evidence type="ECO:0000313" key="17">
    <source>
        <dbReference type="Proteomes" id="UP001187471"/>
    </source>
</evidence>
<keyword evidence="10" id="KW-0539">Nucleus</keyword>
<dbReference type="PROSITE" id="PS50013">
    <property type="entry name" value="CHROMO_2"/>
    <property type="match status" value="1"/>
</dbReference>
<evidence type="ECO:0000313" key="16">
    <source>
        <dbReference type="EMBL" id="KAK2973205.1"/>
    </source>
</evidence>
<dbReference type="PANTHER" id="PTHR10629:SF34">
    <property type="entry name" value="DNA (CYTOSINE-5)-METHYLTRANSFERASE CMT2"/>
    <property type="match status" value="1"/>
</dbReference>
<evidence type="ECO:0000256" key="6">
    <source>
        <dbReference type="ARBA" id="ARBA00022853"/>
    </source>
</evidence>
<proteinExistence type="inferred from homology"/>
<keyword evidence="4 12" id="KW-0808">Transferase</keyword>
<evidence type="ECO:0000256" key="13">
    <source>
        <dbReference type="SAM" id="MobiDB-lite"/>
    </source>
</evidence>
<evidence type="ECO:0000256" key="8">
    <source>
        <dbReference type="ARBA" id="ARBA00023125"/>
    </source>
</evidence>
<keyword evidence="7" id="KW-0805">Transcription regulation</keyword>
<dbReference type="InterPro" id="IPR023780">
    <property type="entry name" value="Chromo_domain"/>
</dbReference>
<dbReference type="SMART" id="SM00439">
    <property type="entry name" value="BAH"/>
    <property type="match status" value="1"/>
</dbReference>
<name>A0AA88R0U3_9ASTE</name>
<comment type="catalytic activity">
    <reaction evidence="11">
        <text>a 2'-deoxycytidine in DNA + S-adenosyl-L-methionine = a 5-methyl-2'-deoxycytidine in DNA + S-adenosyl-L-homocysteine + H(+)</text>
        <dbReference type="Rhea" id="RHEA:13681"/>
        <dbReference type="Rhea" id="RHEA-COMP:11369"/>
        <dbReference type="Rhea" id="RHEA-COMP:11370"/>
        <dbReference type="ChEBI" id="CHEBI:15378"/>
        <dbReference type="ChEBI" id="CHEBI:57856"/>
        <dbReference type="ChEBI" id="CHEBI:59789"/>
        <dbReference type="ChEBI" id="CHEBI:85452"/>
        <dbReference type="ChEBI" id="CHEBI:85454"/>
        <dbReference type="EC" id="2.1.1.37"/>
    </reaction>
</comment>
<dbReference type="GO" id="GO:0003682">
    <property type="term" value="F:chromatin binding"/>
    <property type="evidence" value="ECO:0007669"/>
    <property type="project" value="InterPro"/>
</dbReference>
<dbReference type="EMBL" id="JAVXUO010002440">
    <property type="protein sequence ID" value="KAK2973205.1"/>
    <property type="molecule type" value="Genomic_DNA"/>
</dbReference>
<comment type="caution">
    <text evidence="16">The sequence shown here is derived from an EMBL/GenBank/DDBJ whole genome shotgun (WGS) entry which is preliminary data.</text>
</comment>